<evidence type="ECO:0000313" key="1">
    <source>
        <dbReference type="EMBL" id="MEB3966860.1"/>
    </source>
</evidence>
<accession>A0ABU6CSD3</accession>
<dbReference type="InterPro" id="IPR049979">
    <property type="entry name" value="Cys_resp_CS_actino"/>
</dbReference>
<dbReference type="EMBL" id="JAOZYB010000369">
    <property type="protein sequence ID" value="MEB3966860.1"/>
    <property type="molecule type" value="Genomic_DNA"/>
</dbReference>
<sequence>MQVRRPAAASAPLAPLASLRDAHLAARIHIDLRRVATALCSA</sequence>
<dbReference type="RefSeq" id="WP_324776570.1">
    <property type="nucleotide sequence ID" value="NZ_BAAATS010000005.1"/>
</dbReference>
<proteinExistence type="predicted"/>
<name>A0ABU6CSD3_9ACTN</name>
<protein>
    <recommendedName>
        <fullName evidence="3">ADP-ribose pyrophosphatase</fullName>
    </recommendedName>
</protein>
<comment type="caution">
    <text evidence="1">The sequence shown here is derived from an EMBL/GenBank/DDBJ whole genome shotgun (WGS) entry which is preliminary data.</text>
</comment>
<keyword evidence="2" id="KW-1185">Reference proteome</keyword>
<gene>
    <name evidence="1" type="ORF">OKJ48_42500</name>
</gene>
<evidence type="ECO:0000313" key="2">
    <source>
        <dbReference type="Proteomes" id="UP001352223"/>
    </source>
</evidence>
<evidence type="ECO:0008006" key="3">
    <source>
        <dbReference type="Google" id="ProtNLM"/>
    </source>
</evidence>
<dbReference type="Proteomes" id="UP001352223">
    <property type="component" value="Unassembled WGS sequence"/>
</dbReference>
<organism evidence="1 2">
    <name type="scientific">Streptomyces kunmingensis</name>
    <dbReference type="NCBI Taxonomy" id="68225"/>
    <lineage>
        <taxon>Bacteria</taxon>
        <taxon>Bacillati</taxon>
        <taxon>Actinomycetota</taxon>
        <taxon>Actinomycetes</taxon>
        <taxon>Kitasatosporales</taxon>
        <taxon>Streptomycetaceae</taxon>
        <taxon>Streptomyces</taxon>
    </lineage>
</organism>
<dbReference type="NCBIfam" id="NF042934">
    <property type="entry name" value="cis_reg_atten"/>
    <property type="match status" value="1"/>
</dbReference>
<reference evidence="1 2" key="1">
    <citation type="submission" date="2022-10" db="EMBL/GenBank/DDBJ databases">
        <authorList>
            <person name="Xie J."/>
            <person name="Shen N."/>
        </authorList>
    </citation>
    <scope>NUCLEOTIDE SEQUENCE [LARGE SCALE GENOMIC DNA]</scope>
    <source>
        <strain evidence="1 2">DSM 41681</strain>
    </source>
</reference>